<dbReference type="InterPro" id="IPR018392">
    <property type="entry name" value="LysM"/>
</dbReference>
<dbReference type="CDD" id="cd00118">
    <property type="entry name" value="LysM"/>
    <property type="match status" value="2"/>
</dbReference>
<reference evidence="5" key="1">
    <citation type="submission" date="2015-07" db="EMBL/GenBank/DDBJ databases">
        <title>Genome sequencing of Sunxiuqinia dokdonensis strain SK.</title>
        <authorList>
            <person name="Ahn S."/>
            <person name="Kim B.-C."/>
        </authorList>
    </citation>
    <scope>NUCLEOTIDE SEQUENCE [LARGE SCALE GENOMIC DNA]</scope>
    <source>
        <strain evidence="5">SK</strain>
    </source>
</reference>
<name>A0A0L8VBR2_9BACT</name>
<dbReference type="GO" id="GO:0016020">
    <property type="term" value="C:membrane"/>
    <property type="evidence" value="ECO:0007669"/>
    <property type="project" value="InterPro"/>
</dbReference>
<dbReference type="PROSITE" id="PS51782">
    <property type="entry name" value="LYSM"/>
    <property type="match status" value="2"/>
</dbReference>
<organism evidence="4 5">
    <name type="scientific">Sunxiuqinia dokdonensis</name>
    <dbReference type="NCBI Taxonomy" id="1409788"/>
    <lineage>
        <taxon>Bacteria</taxon>
        <taxon>Pseudomonadati</taxon>
        <taxon>Bacteroidota</taxon>
        <taxon>Bacteroidia</taxon>
        <taxon>Marinilabiliales</taxon>
        <taxon>Prolixibacteraceae</taxon>
        <taxon>Sunxiuqinia</taxon>
    </lineage>
</organism>
<gene>
    <name evidence="4" type="ORF">NC99_12720</name>
</gene>
<dbReference type="InterPro" id="IPR036779">
    <property type="entry name" value="LysM_dom_sf"/>
</dbReference>
<dbReference type="InterPro" id="IPR000189">
    <property type="entry name" value="Transglyc_AS"/>
</dbReference>
<feature type="domain" description="LysM" evidence="3">
    <location>
        <begin position="400"/>
        <end position="443"/>
    </location>
</feature>
<dbReference type="Pfam" id="PF01476">
    <property type="entry name" value="LysM"/>
    <property type="match status" value="2"/>
</dbReference>
<dbReference type="GO" id="GO:0008933">
    <property type="term" value="F:peptidoglycan lytic transglycosylase activity"/>
    <property type="evidence" value="ECO:0007669"/>
    <property type="project" value="InterPro"/>
</dbReference>
<dbReference type="PANTHER" id="PTHR37423">
    <property type="entry name" value="SOLUBLE LYTIC MUREIN TRANSGLYCOSYLASE-RELATED"/>
    <property type="match status" value="1"/>
</dbReference>
<evidence type="ECO:0000259" key="3">
    <source>
        <dbReference type="PROSITE" id="PS51782"/>
    </source>
</evidence>
<dbReference type="SUPFAM" id="SSF53955">
    <property type="entry name" value="Lysozyme-like"/>
    <property type="match status" value="1"/>
</dbReference>
<dbReference type="OrthoDB" id="9815002at2"/>
<dbReference type="Gene3D" id="3.10.350.10">
    <property type="entry name" value="LysM domain"/>
    <property type="match status" value="2"/>
</dbReference>
<feature type="chain" id="PRO_5005591600" evidence="2">
    <location>
        <begin position="23"/>
        <end position="538"/>
    </location>
</feature>
<dbReference type="Pfam" id="PF01464">
    <property type="entry name" value="SLT"/>
    <property type="match status" value="1"/>
</dbReference>
<evidence type="ECO:0000313" key="5">
    <source>
        <dbReference type="Proteomes" id="UP000036958"/>
    </source>
</evidence>
<dbReference type="PROSITE" id="PS00922">
    <property type="entry name" value="TRANSGLYCOSYLASE"/>
    <property type="match status" value="1"/>
</dbReference>
<proteinExistence type="inferred from homology"/>
<dbReference type="SMART" id="SM00257">
    <property type="entry name" value="LysM"/>
    <property type="match status" value="2"/>
</dbReference>
<dbReference type="InterPro" id="IPR023346">
    <property type="entry name" value="Lysozyme-like_dom_sf"/>
</dbReference>
<keyword evidence="5" id="KW-1185">Reference proteome</keyword>
<dbReference type="Proteomes" id="UP000036958">
    <property type="component" value="Unassembled WGS sequence"/>
</dbReference>
<dbReference type="Gene3D" id="1.10.530.10">
    <property type="match status" value="1"/>
</dbReference>
<evidence type="ECO:0000256" key="1">
    <source>
        <dbReference type="ARBA" id="ARBA00007734"/>
    </source>
</evidence>
<feature type="signal peptide" evidence="2">
    <location>
        <begin position="1"/>
        <end position="22"/>
    </location>
</feature>
<comment type="caution">
    <text evidence="4">The sequence shown here is derived from an EMBL/GenBank/DDBJ whole genome shotgun (WGS) entry which is preliminary data.</text>
</comment>
<sequence>MKNLFGLIVVIFVSAISQNALADRFDKEDIKRVRSIEVTALDSVDGYHKKYKIPDENLNDIFAAKIDSLLNSWYMQNVFEMPAGTELFDSASLVSIPDSVYIERLQEIESFVDLSYNKTVRNFIELYTQRRRDQVEMMLGLASYYFPIFEEMLDKHDLPMELKYMAIIESALNPVARSRANAVGLWQFMYGTGKMYKLEIGTYVDERRDPVKATEAAVLYLKDLYKIYKNWHLVIAAYNCGPGNVNKAIRRSGGERDYWSIYYRLPRETRGYVPAFIAAAYVMTNYHQHNLSPRYPDFPIVTDTIMINSYLHFEQVAEVIGTPIEALRALNPQYRMDIIPAKENKPYALKIPIETVASFIDNEEAVYALNRDQYFPNNEIINPKSSTTAYPTDIQGKDKLYYTVKSGDNLGYISEWFRVRASDLRYWNNIHNNLIRVGQKLAVYVPQGQADFYADVNRMNFAEKQAFKKKTPVTSASAQVQTTASGEFVLYTVRRGDNLWSIARKFPGVSNNDILKWNNISNANKLQVGQKLKIQPRG</sequence>
<feature type="domain" description="LysM" evidence="3">
    <location>
        <begin position="489"/>
        <end position="534"/>
    </location>
</feature>
<dbReference type="PATRIC" id="fig|1409788.3.peg.1295"/>
<dbReference type="GO" id="GO:0000270">
    <property type="term" value="P:peptidoglycan metabolic process"/>
    <property type="evidence" value="ECO:0007669"/>
    <property type="project" value="InterPro"/>
</dbReference>
<evidence type="ECO:0000256" key="2">
    <source>
        <dbReference type="SAM" id="SignalP"/>
    </source>
</evidence>
<keyword evidence="2" id="KW-0732">Signal</keyword>
<dbReference type="CDD" id="cd16894">
    <property type="entry name" value="MltD-like"/>
    <property type="match status" value="1"/>
</dbReference>
<comment type="similarity">
    <text evidence="1">Belongs to the transglycosylase Slt family.</text>
</comment>
<evidence type="ECO:0000313" key="4">
    <source>
        <dbReference type="EMBL" id="KOH45896.1"/>
    </source>
</evidence>
<dbReference type="STRING" id="1409788.NC99_12720"/>
<dbReference type="RefSeq" id="WP_053180773.1">
    <property type="nucleotide sequence ID" value="NZ_LGIA01000061.1"/>
</dbReference>
<dbReference type="InterPro" id="IPR008258">
    <property type="entry name" value="Transglycosylase_SLT_dom_1"/>
</dbReference>
<dbReference type="EMBL" id="LGIA01000061">
    <property type="protein sequence ID" value="KOH45896.1"/>
    <property type="molecule type" value="Genomic_DNA"/>
</dbReference>
<dbReference type="PANTHER" id="PTHR37423:SF2">
    <property type="entry name" value="MEMBRANE-BOUND LYTIC MUREIN TRANSGLYCOSYLASE C"/>
    <property type="match status" value="1"/>
</dbReference>
<dbReference type="SUPFAM" id="SSF54106">
    <property type="entry name" value="LysM domain"/>
    <property type="match status" value="2"/>
</dbReference>
<accession>A0A0L8VBR2</accession>
<protein>
    <submittedName>
        <fullName evidence="4">Lytic transglycosylase</fullName>
    </submittedName>
</protein>
<dbReference type="AlphaFoldDB" id="A0A0L8VBR2"/>